<sequence length="87" mass="9761">MKILNCPINGPRNINEFQCFGPVKDEAPETAESIVSRIFHAANPAGPLVEWWRHTPSNTFFLAERNTLTDEIIRTWLPAGTAGEPEQ</sequence>
<gene>
    <name evidence="1" type="ORF">NOF55_02295</name>
</gene>
<accession>A0AAE3MVG6</accession>
<dbReference type="Gene3D" id="3.30.2270.10">
    <property type="entry name" value="Folate-binding superfamily"/>
    <property type="match status" value="1"/>
</dbReference>
<dbReference type="Proteomes" id="UP001208771">
    <property type="component" value="Unassembled WGS sequence"/>
</dbReference>
<dbReference type="Pfam" id="PF04267">
    <property type="entry name" value="SoxD"/>
    <property type="match status" value="1"/>
</dbReference>
<dbReference type="InterPro" id="IPR038561">
    <property type="entry name" value="SoxD_sf"/>
</dbReference>
<comment type="caution">
    <text evidence="1">The sequence shown here is derived from an EMBL/GenBank/DDBJ whole genome shotgun (WGS) entry which is preliminary data.</text>
</comment>
<dbReference type="GO" id="GO:0046653">
    <property type="term" value="P:tetrahydrofolate metabolic process"/>
    <property type="evidence" value="ECO:0007669"/>
    <property type="project" value="InterPro"/>
</dbReference>
<reference evidence="1" key="1">
    <citation type="submission" date="2022-07" db="EMBL/GenBank/DDBJ databases">
        <title>Ectorhizobium quercum gen.nov., sp. nov.</title>
        <authorList>
            <person name="Ma T."/>
            <person name="Li Y."/>
        </authorList>
    </citation>
    <scope>NUCLEOTIDE SEQUENCE</scope>
    <source>
        <strain evidence="1">BDR2-2</strain>
    </source>
</reference>
<dbReference type="EMBL" id="JANFPI010000001">
    <property type="protein sequence ID" value="MCX8995928.1"/>
    <property type="molecule type" value="Genomic_DNA"/>
</dbReference>
<organism evidence="1 2">
    <name type="scientific">Ectorhizobium quercum</name>
    <dbReference type="NCBI Taxonomy" id="2965071"/>
    <lineage>
        <taxon>Bacteria</taxon>
        <taxon>Pseudomonadati</taxon>
        <taxon>Pseudomonadota</taxon>
        <taxon>Alphaproteobacteria</taxon>
        <taxon>Hyphomicrobiales</taxon>
        <taxon>Rhizobiaceae</taxon>
        <taxon>Ectorhizobium</taxon>
    </lineage>
</organism>
<dbReference type="AlphaFoldDB" id="A0AAE3MVG6"/>
<evidence type="ECO:0000313" key="2">
    <source>
        <dbReference type="Proteomes" id="UP001208771"/>
    </source>
</evidence>
<keyword evidence="2" id="KW-1185">Reference proteome</keyword>
<protein>
    <submittedName>
        <fullName evidence="1">Sarcosine oxidase subunit delta</fullName>
    </submittedName>
</protein>
<proteinExistence type="predicted"/>
<dbReference type="GO" id="GO:0008115">
    <property type="term" value="F:sarcosine oxidase activity"/>
    <property type="evidence" value="ECO:0007669"/>
    <property type="project" value="InterPro"/>
</dbReference>
<name>A0AAE3MVG6_9HYPH</name>
<dbReference type="InterPro" id="IPR006279">
    <property type="entry name" value="SoxD"/>
</dbReference>
<evidence type="ECO:0000313" key="1">
    <source>
        <dbReference type="EMBL" id="MCX8995928.1"/>
    </source>
</evidence>
<dbReference type="RefSeq" id="WP_306409690.1">
    <property type="nucleotide sequence ID" value="NZ_JANFPI010000001.1"/>
</dbReference>